<comment type="caution">
    <text evidence="1">The sequence shown here is derived from an EMBL/GenBank/DDBJ whole genome shotgun (WGS) entry which is preliminary data.</text>
</comment>
<dbReference type="Proteomes" id="UP000499080">
    <property type="component" value="Unassembled WGS sequence"/>
</dbReference>
<dbReference type="AlphaFoldDB" id="A0A4Y2QHX5"/>
<dbReference type="EMBL" id="BGPR01013926">
    <property type="protein sequence ID" value="GBN62866.1"/>
    <property type="molecule type" value="Genomic_DNA"/>
</dbReference>
<sequence length="83" mass="9999">MAALSQSFRSNYSLSHPYLHISFRHSEREELENAPFCERSNSHVRVPNLSRIACFQDNLTLRRLQRRWDWLLSTQLDIEMDDY</sequence>
<accession>A0A4Y2QHX5</accession>
<evidence type="ECO:0000313" key="1">
    <source>
        <dbReference type="EMBL" id="GBN62866.1"/>
    </source>
</evidence>
<evidence type="ECO:0000313" key="2">
    <source>
        <dbReference type="Proteomes" id="UP000499080"/>
    </source>
</evidence>
<name>A0A4Y2QHX5_ARAVE</name>
<proteinExistence type="predicted"/>
<gene>
    <name evidence="1" type="ORF">AVEN_150215_1</name>
</gene>
<protein>
    <submittedName>
        <fullName evidence="1">Uncharacterized protein</fullName>
    </submittedName>
</protein>
<organism evidence="1 2">
    <name type="scientific">Araneus ventricosus</name>
    <name type="common">Orbweaver spider</name>
    <name type="synonym">Epeira ventricosa</name>
    <dbReference type="NCBI Taxonomy" id="182803"/>
    <lineage>
        <taxon>Eukaryota</taxon>
        <taxon>Metazoa</taxon>
        <taxon>Ecdysozoa</taxon>
        <taxon>Arthropoda</taxon>
        <taxon>Chelicerata</taxon>
        <taxon>Arachnida</taxon>
        <taxon>Araneae</taxon>
        <taxon>Araneomorphae</taxon>
        <taxon>Entelegynae</taxon>
        <taxon>Araneoidea</taxon>
        <taxon>Araneidae</taxon>
        <taxon>Araneus</taxon>
    </lineage>
</organism>
<keyword evidence="2" id="KW-1185">Reference proteome</keyword>
<reference evidence="1 2" key="1">
    <citation type="journal article" date="2019" name="Sci. Rep.">
        <title>Orb-weaving spider Araneus ventricosus genome elucidates the spidroin gene catalogue.</title>
        <authorList>
            <person name="Kono N."/>
            <person name="Nakamura H."/>
            <person name="Ohtoshi R."/>
            <person name="Moran D.A.P."/>
            <person name="Shinohara A."/>
            <person name="Yoshida Y."/>
            <person name="Fujiwara M."/>
            <person name="Mori M."/>
            <person name="Tomita M."/>
            <person name="Arakawa K."/>
        </authorList>
    </citation>
    <scope>NUCLEOTIDE SEQUENCE [LARGE SCALE GENOMIC DNA]</scope>
</reference>